<dbReference type="AlphaFoldDB" id="A0AAD9REW3"/>
<comment type="caution">
    <text evidence="2">The sequence shown here is derived from an EMBL/GenBank/DDBJ whole genome shotgun (WGS) entry which is preliminary data.</text>
</comment>
<name>A0AAD9REW3_9HYME</name>
<proteinExistence type="predicted"/>
<reference evidence="2" key="1">
    <citation type="submission" date="2021-08" db="EMBL/GenBank/DDBJ databases">
        <authorList>
            <person name="Misof B."/>
            <person name="Oliver O."/>
            <person name="Podsiadlowski L."/>
            <person name="Donath A."/>
            <person name="Peters R."/>
            <person name="Mayer C."/>
            <person name="Rust J."/>
            <person name="Gunkel S."/>
            <person name="Lesny P."/>
            <person name="Martin S."/>
            <person name="Oeyen J.P."/>
            <person name="Petersen M."/>
            <person name="Panagiotis P."/>
            <person name="Wilbrandt J."/>
            <person name="Tanja T."/>
        </authorList>
    </citation>
    <scope>NUCLEOTIDE SEQUENCE</scope>
    <source>
        <strain evidence="2">GBR_01_08_01A</strain>
        <tissue evidence="2">Thorax + abdomen</tissue>
    </source>
</reference>
<evidence type="ECO:0000256" key="1">
    <source>
        <dbReference type="SAM" id="MobiDB-lite"/>
    </source>
</evidence>
<feature type="region of interest" description="Disordered" evidence="1">
    <location>
        <begin position="149"/>
        <end position="184"/>
    </location>
</feature>
<dbReference type="Proteomes" id="UP001258017">
    <property type="component" value="Unassembled WGS sequence"/>
</dbReference>
<protein>
    <submittedName>
        <fullName evidence="2">Uncharacterized protein</fullName>
    </submittedName>
</protein>
<sequence>MWRTVKINNNAPGGMVVTLRGSSPTRSAWCIQERIIAEVAQGLRELRAREQEETRAAQGRQRRYRAPKEAIQLERELAFQKRVSTVSVATQTEEEAITGRATPRLCVLCMQRRMLWCPHAGGGVPLRRPRGPPRRMTPSEADEVIAFLSRRNAKGDQPRASTSNEAPPRSQGRKVGVVRPIVRG</sequence>
<dbReference type="EMBL" id="JAIFRP010000334">
    <property type="protein sequence ID" value="KAK2578398.1"/>
    <property type="molecule type" value="Genomic_DNA"/>
</dbReference>
<evidence type="ECO:0000313" key="3">
    <source>
        <dbReference type="Proteomes" id="UP001258017"/>
    </source>
</evidence>
<gene>
    <name evidence="2" type="ORF">KPH14_012724</name>
</gene>
<accession>A0AAD9REW3</accession>
<reference evidence="2" key="2">
    <citation type="journal article" date="2023" name="Commun. Biol.">
        <title>Intrasexual cuticular hydrocarbon dimorphism in a wasp sheds light on hydrocarbon biosynthesis genes in Hymenoptera.</title>
        <authorList>
            <person name="Moris V.C."/>
            <person name="Podsiadlowski L."/>
            <person name="Martin S."/>
            <person name="Oeyen J.P."/>
            <person name="Donath A."/>
            <person name="Petersen M."/>
            <person name="Wilbrandt J."/>
            <person name="Misof B."/>
            <person name="Liedtke D."/>
            <person name="Thamm M."/>
            <person name="Scheiner R."/>
            <person name="Schmitt T."/>
            <person name="Niehuis O."/>
        </authorList>
    </citation>
    <scope>NUCLEOTIDE SEQUENCE</scope>
    <source>
        <strain evidence="2">GBR_01_08_01A</strain>
    </source>
</reference>
<keyword evidence="3" id="KW-1185">Reference proteome</keyword>
<evidence type="ECO:0000313" key="2">
    <source>
        <dbReference type="EMBL" id="KAK2578398.1"/>
    </source>
</evidence>
<organism evidence="2 3">
    <name type="scientific">Odynerus spinipes</name>
    <dbReference type="NCBI Taxonomy" id="1348599"/>
    <lineage>
        <taxon>Eukaryota</taxon>
        <taxon>Metazoa</taxon>
        <taxon>Ecdysozoa</taxon>
        <taxon>Arthropoda</taxon>
        <taxon>Hexapoda</taxon>
        <taxon>Insecta</taxon>
        <taxon>Pterygota</taxon>
        <taxon>Neoptera</taxon>
        <taxon>Endopterygota</taxon>
        <taxon>Hymenoptera</taxon>
        <taxon>Apocrita</taxon>
        <taxon>Aculeata</taxon>
        <taxon>Vespoidea</taxon>
        <taxon>Vespidae</taxon>
        <taxon>Eumeninae</taxon>
        <taxon>Odynerus</taxon>
    </lineage>
</organism>